<dbReference type="STRING" id="610130.Closa_3460"/>
<dbReference type="eggNOG" id="COG1582">
    <property type="taxonomic scope" value="Bacteria"/>
</dbReference>
<dbReference type="KEGG" id="csh:Closa_3460"/>
<dbReference type="EMBL" id="CP002109">
    <property type="protein sequence ID" value="ADL05986.1"/>
    <property type="molecule type" value="Genomic_DNA"/>
</dbReference>
<gene>
    <name evidence="1" type="ordered locus">Closa_3460</name>
</gene>
<keyword evidence="2" id="KW-1185">Reference proteome</keyword>
<dbReference type="AlphaFoldDB" id="D9RA14"/>
<evidence type="ECO:0000313" key="2">
    <source>
        <dbReference type="Proteomes" id="UP000001662"/>
    </source>
</evidence>
<dbReference type="InterPro" id="IPR009384">
    <property type="entry name" value="SwrD-like"/>
</dbReference>
<reference evidence="1" key="1">
    <citation type="submission" date="2010-07" db="EMBL/GenBank/DDBJ databases">
        <title>Complete sequence of Clostridium saccharolyticum WM1.</title>
        <authorList>
            <consortium name="US DOE Joint Genome Institute"/>
            <person name="Lucas S."/>
            <person name="Copeland A."/>
            <person name="Lapidus A."/>
            <person name="Cheng J.-F."/>
            <person name="Bruce D."/>
            <person name="Goodwin L."/>
            <person name="Pitluck S."/>
            <person name="Chertkov O."/>
            <person name="Detter J.C."/>
            <person name="Han C."/>
            <person name="Tapia R."/>
            <person name="Land M."/>
            <person name="Hauser L."/>
            <person name="Chang Y.-J."/>
            <person name="Jeffries C."/>
            <person name="Kyrpides N."/>
            <person name="Ivanova N."/>
            <person name="Mikhailova N."/>
            <person name="Mouttaki H."/>
            <person name="Lin L."/>
            <person name="Zhou J."/>
            <person name="Hemme C.L."/>
            <person name="Woyke T."/>
        </authorList>
    </citation>
    <scope>NUCLEOTIDE SEQUENCE [LARGE SCALE GENOMIC DNA]</scope>
    <source>
        <strain evidence="1">WM1</strain>
    </source>
</reference>
<keyword evidence="1" id="KW-0966">Cell projection</keyword>
<dbReference type="Proteomes" id="UP000001662">
    <property type="component" value="Chromosome"/>
</dbReference>
<dbReference type="Pfam" id="PF06289">
    <property type="entry name" value="FlbD"/>
    <property type="match status" value="1"/>
</dbReference>
<accession>D9RA14</accession>
<dbReference type="PANTHER" id="PTHR39185:SF1">
    <property type="entry name" value="SWARMING MOTILITY PROTEIN SWRD"/>
    <property type="match status" value="1"/>
</dbReference>
<dbReference type="OrthoDB" id="9799862at2"/>
<dbReference type="PaxDb" id="610130-Closa_3460"/>
<evidence type="ECO:0000313" key="1">
    <source>
        <dbReference type="EMBL" id="ADL05986.1"/>
    </source>
</evidence>
<keyword evidence="1" id="KW-0282">Flagellum</keyword>
<keyword evidence="1" id="KW-0969">Cilium</keyword>
<organism evidence="1 2">
    <name type="scientific">Lacrimispora saccharolytica (strain ATCC 35040 / DSM 2544 / NRCC 2533 / WM1)</name>
    <name type="common">Clostridium saccharolyticum</name>
    <dbReference type="NCBI Taxonomy" id="610130"/>
    <lineage>
        <taxon>Bacteria</taxon>
        <taxon>Bacillati</taxon>
        <taxon>Bacillota</taxon>
        <taxon>Clostridia</taxon>
        <taxon>Lachnospirales</taxon>
        <taxon>Lachnospiraceae</taxon>
        <taxon>Lacrimispora</taxon>
    </lineage>
</organism>
<dbReference type="RefSeq" id="WP_013274052.1">
    <property type="nucleotide sequence ID" value="NC_014376.1"/>
</dbReference>
<dbReference type="PANTHER" id="PTHR39185">
    <property type="entry name" value="SWARMING MOTILITY PROTEIN SWRD"/>
    <property type="match status" value="1"/>
</dbReference>
<name>D9RA14_LACSW</name>
<proteinExistence type="predicted"/>
<dbReference type="HOGENOM" id="CLU_173020_1_1_9"/>
<protein>
    <submittedName>
        <fullName evidence="1">Flagellar FlbD family protein</fullName>
    </submittedName>
</protein>
<sequence length="67" mass="7824">MIRLTRLNDEEFVINCGQIERVESIPESNIILVSGKHYVVKESIDEIINRVIEYNARIYACAQRMKV</sequence>